<dbReference type="RefSeq" id="WP_382370449.1">
    <property type="nucleotide sequence ID" value="NZ_JBHRZI010000010.1"/>
</dbReference>
<dbReference type="EMBL" id="JBHRZI010000010">
    <property type="protein sequence ID" value="MFC3891280.1"/>
    <property type="molecule type" value="Genomic_DNA"/>
</dbReference>
<accession>A0ABV8BMY0</accession>
<evidence type="ECO:0000259" key="1">
    <source>
        <dbReference type="Pfam" id="PF18431"/>
    </source>
</evidence>
<dbReference type="InterPro" id="IPR041436">
    <property type="entry name" value="RNAse_A_bac"/>
</dbReference>
<reference evidence="3" key="1">
    <citation type="journal article" date="2019" name="Int. J. Syst. Evol. Microbiol.">
        <title>The Global Catalogue of Microorganisms (GCM) 10K type strain sequencing project: providing services to taxonomists for standard genome sequencing and annotation.</title>
        <authorList>
            <consortium name="The Broad Institute Genomics Platform"/>
            <consortium name="The Broad Institute Genome Sequencing Center for Infectious Disease"/>
            <person name="Wu L."/>
            <person name="Ma J."/>
        </authorList>
    </citation>
    <scope>NUCLEOTIDE SEQUENCE [LARGE SCALE GENOMIC DNA]</scope>
    <source>
        <strain evidence="3">CGMCC 4.7405</strain>
    </source>
</reference>
<sequence length="473" mass="50514">MLLGRLPDHSRLSSGGAQLRAAGDVLGSRADQIRVLASRIGPGLWVDDTASRAKSLLSEISEELTVGRSALHDAATAIDTAARIVSGKQVRHHQIGTRLLELQRSPAGAMPTGEVLVEITRLTQERSAIERSVNAAMSQARDTVERSAARASRHRQKSVNALAEFFGGLGKAAAWLGQTLADYFTGVGKVLGGAAEGVWELGEGALSMVVFAAKMSQARQLLDPVGYQADKKAFEEGFKNFVDALVKDPAGTLRLVGEGVVDYEGLKRDPENWFGKLIPGIALALLTGGAGAAVKGAEVGVKGAKTAGAVDGAIGAAGRSALTLGSPLKSVENLLAERPDYVARWEGKVPIFGREQGHTLQKHVNDSGMTNFDYIQGLGRSYEGIFTSKDEANAVIHEFISRNSAQISDWAHSSKKQFPLSEIKFDHPIGIASHDNGGTRHIAPVSEAWVVLRKSEDMPEGFMVYTAYPKYPR</sequence>
<proteinExistence type="predicted"/>
<organism evidence="2 3">
    <name type="scientific">Lentzea rhizosphaerae</name>
    <dbReference type="NCBI Taxonomy" id="2041025"/>
    <lineage>
        <taxon>Bacteria</taxon>
        <taxon>Bacillati</taxon>
        <taxon>Actinomycetota</taxon>
        <taxon>Actinomycetes</taxon>
        <taxon>Pseudonocardiales</taxon>
        <taxon>Pseudonocardiaceae</taxon>
        <taxon>Lentzea</taxon>
    </lineage>
</organism>
<evidence type="ECO:0000313" key="2">
    <source>
        <dbReference type="EMBL" id="MFC3891280.1"/>
    </source>
</evidence>
<comment type="caution">
    <text evidence="2">The sequence shown here is derived from an EMBL/GenBank/DDBJ whole genome shotgun (WGS) entry which is preliminary data.</text>
</comment>
<name>A0ABV8BMY0_9PSEU</name>
<keyword evidence="3" id="KW-1185">Reference proteome</keyword>
<dbReference type="Pfam" id="PF18431">
    <property type="entry name" value="RNAse_A_bac"/>
    <property type="match status" value="1"/>
</dbReference>
<protein>
    <submittedName>
        <fullName evidence="2">RNase A-like domain-containing protein</fullName>
    </submittedName>
</protein>
<feature type="domain" description="Bacterial CdiA-CT RNAse A" evidence="1">
    <location>
        <begin position="357"/>
        <end position="469"/>
    </location>
</feature>
<dbReference type="Proteomes" id="UP001595690">
    <property type="component" value="Unassembled WGS sequence"/>
</dbReference>
<evidence type="ECO:0000313" key="3">
    <source>
        <dbReference type="Proteomes" id="UP001595690"/>
    </source>
</evidence>
<gene>
    <name evidence="2" type="ORF">ACFOWZ_07305</name>
</gene>